<dbReference type="EMBL" id="ML977357">
    <property type="protein sequence ID" value="KAF2107045.1"/>
    <property type="molecule type" value="Genomic_DNA"/>
</dbReference>
<gene>
    <name evidence="1" type="ORF">BDV96DRAFT_590042</name>
</gene>
<evidence type="ECO:0008006" key="3">
    <source>
        <dbReference type="Google" id="ProtNLM"/>
    </source>
</evidence>
<dbReference type="OrthoDB" id="3553147at2759"/>
<keyword evidence="2" id="KW-1185">Reference proteome</keyword>
<accession>A0A6A5YJ18</accession>
<evidence type="ECO:0000313" key="1">
    <source>
        <dbReference type="EMBL" id="KAF2107045.1"/>
    </source>
</evidence>
<evidence type="ECO:0000313" key="2">
    <source>
        <dbReference type="Proteomes" id="UP000799770"/>
    </source>
</evidence>
<protein>
    <recommendedName>
        <fullName evidence="3">Heterokaryon incompatibility domain-containing protein</fullName>
    </recommendedName>
</protein>
<name>A0A6A5YJ18_9PLEO</name>
<sequence>MAKEIRLIEIISASHEIDCKRNIVSLMESKPTYAALSDLWGDSTLTQRITINDMF</sequence>
<proteinExistence type="predicted"/>
<reference evidence="1" key="1">
    <citation type="journal article" date="2020" name="Stud. Mycol.">
        <title>101 Dothideomycetes genomes: a test case for predicting lifestyles and emergence of pathogens.</title>
        <authorList>
            <person name="Haridas S."/>
            <person name="Albert R."/>
            <person name="Binder M."/>
            <person name="Bloem J."/>
            <person name="Labutti K."/>
            <person name="Salamov A."/>
            <person name="Andreopoulos B."/>
            <person name="Baker S."/>
            <person name="Barry K."/>
            <person name="Bills G."/>
            <person name="Bluhm B."/>
            <person name="Cannon C."/>
            <person name="Castanera R."/>
            <person name="Culley D."/>
            <person name="Daum C."/>
            <person name="Ezra D."/>
            <person name="Gonzalez J."/>
            <person name="Henrissat B."/>
            <person name="Kuo A."/>
            <person name="Liang C."/>
            <person name="Lipzen A."/>
            <person name="Lutzoni F."/>
            <person name="Magnuson J."/>
            <person name="Mondo S."/>
            <person name="Nolan M."/>
            <person name="Ohm R."/>
            <person name="Pangilinan J."/>
            <person name="Park H.-J."/>
            <person name="Ramirez L."/>
            <person name="Alfaro M."/>
            <person name="Sun H."/>
            <person name="Tritt A."/>
            <person name="Yoshinaga Y."/>
            <person name="Zwiers L.-H."/>
            <person name="Turgeon B."/>
            <person name="Goodwin S."/>
            <person name="Spatafora J."/>
            <person name="Crous P."/>
            <person name="Grigoriev I."/>
        </authorList>
    </citation>
    <scope>NUCLEOTIDE SEQUENCE</scope>
    <source>
        <strain evidence="1">CBS 627.86</strain>
    </source>
</reference>
<dbReference type="Proteomes" id="UP000799770">
    <property type="component" value="Unassembled WGS sequence"/>
</dbReference>
<organism evidence="1 2">
    <name type="scientific">Lophiotrema nucula</name>
    <dbReference type="NCBI Taxonomy" id="690887"/>
    <lineage>
        <taxon>Eukaryota</taxon>
        <taxon>Fungi</taxon>
        <taxon>Dikarya</taxon>
        <taxon>Ascomycota</taxon>
        <taxon>Pezizomycotina</taxon>
        <taxon>Dothideomycetes</taxon>
        <taxon>Pleosporomycetidae</taxon>
        <taxon>Pleosporales</taxon>
        <taxon>Lophiotremataceae</taxon>
        <taxon>Lophiotrema</taxon>
    </lineage>
</organism>
<dbReference type="AlphaFoldDB" id="A0A6A5YJ18"/>